<feature type="compositionally biased region" description="Basic and acidic residues" evidence="6">
    <location>
        <begin position="607"/>
        <end position="619"/>
    </location>
</feature>
<evidence type="ECO:0000256" key="4">
    <source>
        <dbReference type="ARBA" id="ARBA00023163"/>
    </source>
</evidence>
<dbReference type="KEGG" id="onl:100707529"/>
<dbReference type="SUPFAM" id="SSF57959">
    <property type="entry name" value="Leucine zipper domain"/>
    <property type="match status" value="1"/>
</dbReference>
<comment type="similarity">
    <text evidence="1">Belongs to the bZIP family. NFIL3 subfamily.</text>
</comment>
<dbReference type="FunFam" id="1.20.5.170:FF:000025">
    <property type="entry name" value="nuclear factor interleukin-3-regulated protein-like"/>
    <property type="match status" value="1"/>
</dbReference>
<keyword evidence="3" id="KW-0238">DNA-binding</keyword>
<gene>
    <name evidence="8" type="primary">nfil3-2</name>
</gene>
<proteinExistence type="inferred from homology"/>
<dbReference type="GO" id="GO:0007623">
    <property type="term" value="P:circadian rhythm"/>
    <property type="evidence" value="ECO:0007669"/>
    <property type="project" value="TreeGrafter"/>
</dbReference>
<keyword evidence="2" id="KW-0805">Transcription regulation</keyword>
<dbReference type="CDD" id="cd14694">
    <property type="entry name" value="bZIP_NFIL3"/>
    <property type="match status" value="1"/>
</dbReference>
<feature type="region of interest" description="Disordered" evidence="6">
    <location>
        <begin position="331"/>
        <end position="352"/>
    </location>
</feature>
<feature type="compositionally biased region" description="Polar residues" evidence="6">
    <location>
        <begin position="331"/>
        <end position="345"/>
    </location>
</feature>
<dbReference type="SMART" id="SM00338">
    <property type="entry name" value="BRLZ"/>
    <property type="match status" value="1"/>
</dbReference>
<feature type="region of interest" description="Disordered" evidence="6">
    <location>
        <begin position="542"/>
        <end position="626"/>
    </location>
</feature>
<evidence type="ECO:0000313" key="8">
    <source>
        <dbReference type="Ensembl" id="ENSONIP00000080779.1"/>
    </source>
</evidence>
<feature type="region of interest" description="Disordered" evidence="6">
    <location>
        <begin position="137"/>
        <end position="218"/>
    </location>
</feature>
<dbReference type="PANTHER" id="PTHR15284">
    <property type="entry name" value="NUCLEAR FACTOR INTERLEUKIN-3-REGULATED PROTEIN"/>
    <property type="match status" value="1"/>
</dbReference>
<dbReference type="InterPro" id="IPR047229">
    <property type="entry name" value="NFIL3-like"/>
</dbReference>
<dbReference type="PROSITE" id="PS00036">
    <property type="entry name" value="BZIP_BASIC"/>
    <property type="match status" value="1"/>
</dbReference>
<dbReference type="GeneID" id="100707529"/>
<evidence type="ECO:0000256" key="6">
    <source>
        <dbReference type="SAM" id="MobiDB-lite"/>
    </source>
</evidence>
<evidence type="ECO:0000259" key="7">
    <source>
        <dbReference type="PROSITE" id="PS50217"/>
    </source>
</evidence>
<evidence type="ECO:0000256" key="5">
    <source>
        <dbReference type="ARBA" id="ARBA00023242"/>
    </source>
</evidence>
<dbReference type="PROSITE" id="PS50217">
    <property type="entry name" value="BZIP"/>
    <property type="match status" value="1"/>
</dbReference>
<dbReference type="GeneTree" id="ENSGT00940000164623"/>
<dbReference type="Pfam" id="PF07716">
    <property type="entry name" value="bZIP_2"/>
    <property type="match status" value="1"/>
</dbReference>
<feature type="compositionally biased region" description="Polar residues" evidence="6">
    <location>
        <begin position="165"/>
        <end position="175"/>
    </location>
</feature>
<feature type="region of interest" description="Disordered" evidence="6">
    <location>
        <begin position="430"/>
        <end position="523"/>
    </location>
</feature>
<keyword evidence="5" id="KW-0539">Nucleus</keyword>
<evidence type="ECO:0000256" key="1">
    <source>
        <dbReference type="ARBA" id="ARBA00006079"/>
    </source>
</evidence>
<sequence length="626" mass="69166">MENLTSALKTLNKNSGNNLNCLETFNGYEESLPSIQGTPTRMGRLIKPKPNMTCRRKREFISDEKKDASYWEKRRKNNEAAKRSREKRRLNDMVLENRVIALNDENVRLKTELLQLKLRFGLISTASYIEKSQQIGAGSNAGNGGSSSSSSTQYYSSGYSSGSQVMVNSDSSETEQSGRSEGHRQLVKYSPRGSLSDMSDGSSRDSPEPMPFEIKQEGDRLEMDIANGTTTQIMFNIHRGLTSVPTHHQIQQHSQELEAAYHSQEQQQHRLHQQSQPHQEPVTSINTVSQAASHPPAAQRSVILYGASSASYPVDSLTRTQDAELLNVQKQGSTNSQVCVSQQPITESSTETVAEVTKQLERKTLDSPPYEFSDCRNEARERQVYRVCQLPQQQLQQEQHQESDSSAELHHKQVEGVSHSHLYHHLQQPHSYLSTQDEEPPVLTYEGGPRHEAYYQGQSTSSCKEATSSEGDPCSPEKEASTDDDELPSSSCSEMGSFHNPHLTIHQPASPLPSSQCSQTQCWDPQGEVRGTALPHKLRLKHRAMSTGSSSGSGSGSNCSGQESPTTPPSATPPPLPQHPYLSLTPPRNIKQESSGGVCKQAASGEGARKEGGKKETGGRRNKRRD</sequence>
<feature type="compositionally biased region" description="Pro residues" evidence="6">
    <location>
        <begin position="566"/>
        <end position="578"/>
    </location>
</feature>
<name>A0A669F9G6_ORENI</name>
<dbReference type="RefSeq" id="XP_005468578.1">
    <property type="nucleotide sequence ID" value="XM_005468521.4"/>
</dbReference>
<dbReference type="GO" id="GO:0003677">
    <property type="term" value="F:DNA binding"/>
    <property type="evidence" value="ECO:0007669"/>
    <property type="project" value="UniProtKB-KW"/>
</dbReference>
<evidence type="ECO:0000256" key="3">
    <source>
        <dbReference type="ARBA" id="ARBA00023125"/>
    </source>
</evidence>
<reference evidence="8" key="2">
    <citation type="submission" date="2025-08" db="UniProtKB">
        <authorList>
            <consortium name="Ensembl"/>
        </authorList>
    </citation>
    <scope>IDENTIFICATION</scope>
</reference>
<dbReference type="Gene3D" id="1.20.5.170">
    <property type="match status" value="1"/>
</dbReference>
<reference evidence="9" key="1">
    <citation type="submission" date="2012-01" db="EMBL/GenBank/DDBJ databases">
        <title>The Genome Sequence of Oreochromis niloticus (Nile Tilapia).</title>
        <authorList>
            <consortium name="Broad Institute Genome Assembly Team"/>
            <consortium name="Broad Institute Sequencing Platform"/>
            <person name="Di Palma F."/>
            <person name="Johnson J."/>
            <person name="Lander E.S."/>
            <person name="Lindblad-Toh K."/>
        </authorList>
    </citation>
    <scope>NUCLEOTIDE SEQUENCE [LARGE SCALE GENOMIC DNA]</scope>
</reference>
<dbReference type="OMA" id="PKPNVTC"/>
<keyword evidence="4" id="KW-0804">Transcription</keyword>
<feature type="compositionally biased region" description="Low complexity" evidence="6">
    <location>
        <begin position="146"/>
        <end position="164"/>
    </location>
</feature>
<keyword evidence="9" id="KW-1185">Reference proteome</keyword>
<dbReference type="PANTHER" id="PTHR15284:SF8">
    <property type="entry name" value="NUCLEAR FACTOR, INTERLEUKIN 3 REGULATED, MEMBER 5 ISOFORM X1"/>
    <property type="match status" value="1"/>
</dbReference>
<dbReference type="InterPro" id="IPR004827">
    <property type="entry name" value="bZIP"/>
</dbReference>
<dbReference type="CTD" id="792516"/>
<dbReference type="OrthoDB" id="6151507at2759"/>
<dbReference type="RefSeq" id="XP_005468577.1">
    <property type="nucleotide sequence ID" value="XM_005468520.4"/>
</dbReference>
<reference evidence="8" key="3">
    <citation type="submission" date="2025-09" db="UniProtKB">
        <authorList>
            <consortium name="Ensembl"/>
        </authorList>
    </citation>
    <scope>IDENTIFICATION</scope>
</reference>
<evidence type="ECO:0000256" key="2">
    <source>
        <dbReference type="ARBA" id="ARBA00023015"/>
    </source>
</evidence>
<feature type="compositionally biased region" description="Polar residues" evidence="6">
    <location>
        <begin position="456"/>
        <end position="470"/>
    </location>
</feature>
<feature type="compositionally biased region" description="Low complexity" evidence="6">
    <location>
        <begin position="546"/>
        <end position="565"/>
    </location>
</feature>
<dbReference type="AlphaFoldDB" id="A0A669F9G6"/>
<dbReference type="InterPro" id="IPR046347">
    <property type="entry name" value="bZIP_sf"/>
</dbReference>
<feature type="compositionally biased region" description="Polar residues" evidence="6">
    <location>
        <begin position="512"/>
        <end position="523"/>
    </location>
</feature>
<dbReference type="GO" id="GO:0003700">
    <property type="term" value="F:DNA-binding transcription factor activity"/>
    <property type="evidence" value="ECO:0007669"/>
    <property type="project" value="InterPro"/>
</dbReference>
<protein>
    <submittedName>
        <fullName evidence="8">Uncharacterized LOC100707529</fullName>
    </submittedName>
</protein>
<dbReference type="InParanoid" id="A0A669F9G6"/>
<dbReference type="InterPro" id="IPR047106">
    <property type="entry name" value="NFIL3-like_bZIP"/>
</dbReference>
<accession>A0A669F9G6</accession>
<feature type="domain" description="BZIP" evidence="7">
    <location>
        <begin position="67"/>
        <end position="117"/>
    </location>
</feature>
<dbReference type="Proteomes" id="UP000005207">
    <property type="component" value="Linkage group LG4"/>
</dbReference>
<dbReference type="Ensembl" id="ENSONIT00000050829.1">
    <property type="protein sequence ID" value="ENSONIP00000080779.1"/>
    <property type="gene ID" value="ENSONIG00000041444.1"/>
</dbReference>
<dbReference type="GO" id="GO:0005634">
    <property type="term" value="C:nucleus"/>
    <property type="evidence" value="ECO:0007669"/>
    <property type="project" value="TreeGrafter"/>
</dbReference>
<organism evidence="8 9">
    <name type="scientific">Oreochromis niloticus</name>
    <name type="common">Nile tilapia</name>
    <name type="synonym">Tilapia nilotica</name>
    <dbReference type="NCBI Taxonomy" id="8128"/>
    <lineage>
        <taxon>Eukaryota</taxon>
        <taxon>Metazoa</taxon>
        <taxon>Chordata</taxon>
        <taxon>Craniata</taxon>
        <taxon>Vertebrata</taxon>
        <taxon>Euteleostomi</taxon>
        <taxon>Actinopterygii</taxon>
        <taxon>Neopterygii</taxon>
        <taxon>Teleostei</taxon>
        <taxon>Neoteleostei</taxon>
        <taxon>Acanthomorphata</taxon>
        <taxon>Ovalentaria</taxon>
        <taxon>Cichlomorphae</taxon>
        <taxon>Cichliformes</taxon>
        <taxon>Cichlidae</taxon>
        <taxon>African cichlids</taxon>
        <taxon>Pseudocrenilabrinae</taxon>
        <taxon>Oreochromini</taxon>
        <taxon>Oreochromis</taxon>
    </lineage>
</organism>
<evidence type="ECO:0000313" key="9">
    <source>
        <dbReference type="Proteomes" id="UP000005207"/>
    </source>
</evidence>